<dbReference type="OrthoDB" id="457861at2"/>
<gene>
    <name evidence="3" type="ordered locus">PCC7424_3453</name>
</gene>
<dbReference type="InterPro" id="IPR018449">
    <property type="entry name" value="NIL_domain"/>
</dbReference>
<dbReference type="KEGG" id="cyc:PCC7424_3453"/>
<dbReference type="EMBL" id="CP001291">
    <property type="protein sequence ID" value="ACK71847.1"/>
    <property type="molecule type" value="Genomic_DNA"/>
</dbReference>
<dbReference type="AlphaFoldDB" id="B7KFD1"/>
<evidence type="ECO:0000313" key="3">
    <source>
        <dbReference type="EMBL" id="ACK71847.1"/>
    </source>
</evidence>
<dbReference type="eggNOG" id="COG1135">
    <property type="taxonomic scope" value="Bacteria"/>
</dbReference>
<dbReference type="Proteomes" id="UP000002384">
    <property type="component" value="Chromosome"/>
</dbReference>
<accession>B7KFD1</accession>
<proteinExistence type="predicted"/>
<protein>
    <recommendedName>
        <fullName evidence="2">NIL domain-containing protein</fullName>
    </recommendedName>
</protein>
<dbReference type="RefSeq" id="WP_015955442.1">
    <property type="nucleotide sequence ID" value="NC_011729.1"/>
</dbReference>
<feature type="region of interest" description="Disordered" evidence="1">
    <location>
        <begin position="1"/>
        <end position="20"/>
    </location>
</feature>
<dbReference type="Gene3D" id="3.30.70.260">
    <property type="match status" value="1"/>
</dbReference>
<dbReference type="STRING" id="65393.PCC7424_3453"/>
<dbReference type="HOGENOM" id="CLU_168129_0_0_3"/>
<evidence type="ECO:0000259" key="2">
    <source>
        <dbReference type="SMART" id="SM00930"/>
    </source>
</evidence>
<name>B7KFD1_GLOC7</name>
<keyword evidence="4" id="KW-1185">Reference proteome</keyword>
<reference evidence="4" key="1">
    <citation type="journal article" date="2011" name="MBio">
        <title>Novel metabolic attributes of the genus Cyanothece, comprising a group of unicellular nitrogen-fixing Cyanobacteria.</title>
        <authorList>
            <person name="Bandyopadhyay A."/>
            <person name="Elvitigala T."/>
            <person name="Welsh E."/>
            <person name="Stockel J."/>
            <person name="Liberton M."/>
            <person name="Min H."/>
            <person name="Sherman L.A."/>
            <person name="Pakrasi H.B."/>
        </authorList>
    </citation>
    <scope>NUCLEOTIDE SEQUENCE [LARGE SCALE GENOMIC DNA]</scope>
    <source>
        <strain evidence="4">PCC 7424</strain>
    </source>
</reference>
<dbReference type="InterPro" id="IPR045865">
    <property type="entry name" value="ACT-like_dom_sf"/>
</dbReference>
<feature type="domain" description="NIL" evidence="2">
    <location>
        <begin position="18"/>
        <end position="92"/>
    </location>
</feature>
<sequence>MTTAKPLHLDQTEHNRSTHTRLKIQIPQKYKGDPIISHLTSRHGLEINILAALLAANSQNDGWFDLEIRGSSEQIDNALLDLAELDIEVWYQSGQEVDGW</sequence>
<feature type="compositionally biased region" description="Basic and acidic residues" evidence="1">
    <location>
        <begin position="7"/>
        <end position="16"/>
    </location>
</feature>
<dbReference type="SUPFAM" id="SSF55021">
    <property type="entry name" value="ACT-like"/>
    <property type="match status" value="1"/>
</dbReference>
<dbReference type="Pfam" id="PF09383">
    <property type="entry name" value="NIL"/>
    <property type="match status" value="1"/>
</dbReference>
<evidence type="ECO:0000313" key="4">
    <source>
        <dbReference type="Proteomes" id="UP000002384"/>
    </source>
</evidence>
<dbReference type="SMART" id="SM00930">
    <property type="entry name" value="NIL"/>
    <property type="match status" value="1"/>
</dbReference>
<evidence type="ECO:0000256" key="1">
    <source>
        <dbReference type="SAM" id="MobiDB-lite"/>
    </source>
</evidence>
<organism evidence="3 4">
    <name type="scientific">Gloeothece citriformis (strain PCC 7424)</name>
    <name type="common">Cyanothece sp. (strain PCC 7424)</name>
    <dbReference type="NCBI Taxonomy" id="65393"/>
    <lineage>
        <taxon>Bacteria</taxon>
        <taxon>Bacillati</taxon>
        <taxon>Cyanobacteriota</taxon>
        <taxon>Cyanophyceae</taxon>
        <taxon>Oscillatoriophycideae</taxon>
        <taxon>Chroococcales</taxon>
        <taxon>Aphanothecaceae</taxon>
        <taxon>Gloeothece</taxon>
        <taxon>Gloeothece citriformis</taxon>
    </lineage>
</organism>